<dbReference type="AlphaFoldDB" id="A0A1R4FW22"/>
<dbReference type="Proteomes" id="UP000195913">
    <property type="component" value="Unassembled WGS sequence"/>
</dbReference>
<feature type="region of interest" description="Disordered" evidence="1">
    <location>
        <begin position="73"/>
        <end position="93"/>
    </location>
</feature>
<protein>
    <submittedName>
        <fullName evidence="2">Uncharacterized protein</fullName>
    </submittedName>
</protein>
<evidence type="ECO:0000313" key="2">
    <source>
        <dbReference type="EMBL" id="SJM59942.1"/>
    </source>
</evidence>
<dbReference type="EMBL" id="FUHW01000023">
    <property type="protein sequence ID" value="SJM59942.1"/>
    <property type="molecule type" value="Genomic_DNA"/>
</dbReference>
<feature type="compositionally biased region" description="Polar residues" evidence="1">
    <location>
        <begin position="84"/>
        <end position="93"/>
    </location>
</feature>
<reference evidence="2 3" key="1">
    <citation type="submission" date="2017-02" db="EMBL/GenBank/DDBJ databases">
        <authorList>
            <person name="Peterson S.W."/>
        </authorList>
    </citation>
    <scope>NUCLEOTIDE SEQUENCE [LARGE SCALE GENOMIC DNA]</scope>
    <source>
        <strain evidence="2 3">B Ar 00.02</strain>
    </source>
</reference>
<accession>A0A1R4FW22</accession>
<dbReference type="SUPFAM" id="SSF56801">
    <property type="entry name" value="Acetyl-CoA synthetase-like"/>
    <property type="match status" value="1"/>
</dbReference>
<organism evidence="2 3">
    <name type="scientific">Arthrobacter rhombi</name>
    <dbReference type="NCBI Taxonomy" id="71253"/>
    <lineage>
        <taxon>Bacteria</taxon>
        <taxon>Bacillati</taxon>
        <taxon>Actinomycetota</taxon>
        <taxon>Actinomycetes</taxon>
        <taxon>Micrococcales</taxon>
        <taxon>Micrococcaceae</taxon>
        <taxon>Arthrobacter</taxon>
    </lineage>
</organism>
<dbReference type="Gene3D" id="2.30.38.10">
    <property type="entry name" value="Luciferase, Domain 3"/>
    <property type="match status" value="1"/>
</dbReference>
<proteinExistence type="predicted"/>
<gene>
    <name evidence="2" type="ORF">FM101_06080</name>
</gene>
<name>A0A1R4FW22_9MICC</name>
<keyword evidence="3" id="KW-1185">Reference proteome</keyword>
<sequence length="93" mass="9801">MYPPAAVIPSSGQTEVLPVTAMQRPAHLQNASNFWGIQTPPVLVGMMDPTGRGLSAGEVVEIAYRSPNVCSGYWKNPQAKESSKMPSSGSPTG</sequence>
<evidence type="ECO:0000313" key="3">
    <source>
        <dbReference type="Proteomes" id="UP000195913"/>
    </source>
</evidence>
<evidence type="ECO:0000256" key="1">
    <source>
        <dbReference type="SAM" id="MobiDB-lite"/>
    </source>
</evidence>
<dbReference type="Gene3D" id="3.40.50.980">
    <property type="match status" value="1"/>
</dbReference>